<evidence type="ECO:0000256" key="4">
    <source>
        <dbReference type="ARBA" id="ARBA00022722"/>
    </source>
</evidence>
<dbReference type="OrthoDB" id="9386368at2759"/>
<evidence type="ECO:0000256" key="8">
    <source>
        <dbReference type="ARBA" id="ARBA00022918"/>
    </source>
</evidence>
<gene>
    <name evidence="13" type="primary">Ervk6_0</name>
    <name evidence="13" type="ORF">PROATE_R00126</name>
</gene>
<evidence type="ECO:0000256" key="1">
    <source>
        <dbReference type="ARBA" id="ARBA00012493"/>
    </source>
</evidence>
<name>A0A7K5FRA9_PROAR</name>
<feature type="domain" description="Integrase-type" evidence="10">
    <location>
        <begin position="105"/>
        <end position="146"/>
    </location>
</feature>
<evidence type="ECO:0000259" key="12">
    <source>
        <dbReference type="PROSITE" id="PS50994"/>
    </source>
</evidence>
<dbReference type="AlphaFoldDB" id="A0A7K5FRA9"/>
<dbReference type="EC" id="2.7.7.49" evidence="1"/>
<dbReference type="InterPro" id="IPR003308">
    <property type="entry name" value="Integrase_Zn-bd_dom_N"/>
</dbReference>
<feature type="non-terminal residue" evidence="13">
    <location>
        <position position="251"/>
    </location>
</feature>
<organism evidence="13 14">
    <name type="scientific">Probosciger aterrimus</name>
    <name type="common">Palm cockatoo</name>
    <dbReference type="NCBI Taxonomy" id="141839"/>
    <lineage>
        <taxon>Eukaryota</taxon>
        <taxon>Metazoa</taxon>
        <taxon>Chordata</taxon>
        <taxon>Craniata</taxon>
        <taxon>Vertebrata</taxon>
        <taxon>Euteleostomi</taxon>
        <taxon>Archelosauria</taxon>
        <taxon>Archosauria</taxon>
        <taxon>Dinosauria</taxon>
        <taxon>Saurischia</taxon>
        <taxon>Theropoda</taxon>
        <taxon>Coelurosauria</taxon>
        <taxon>Aves</taxon>
        <taxon>Neognathae</taxon>
        <taxon>Neoaves</taxon>
        <taxon>Telluraves</taxon>
        <taxon>Australaves</taxon>
        <taxon>Psittaciformes</taxon>
        <taxon>Cacatuidae</taxon>
        <taxon>Probosciger</taxon>
    </lineage>
</organism>
<evidence type="ECO:0000259" key="11">
    <source>
        <dbReference type="PROSITE" id="PS50879"/>
    </source>
</evidence>
<dbReference type="GO" id="GO:0003964">
    <property type="term" value="F:RNA-directed DNA polymerase activity"/>
    <property type="evidence" value="ECO:0007669"/>
    <property type="project" value="UniProtKB-KW"/>
</dbReference>
<dbReference type="PROSITE" id="PS50994">
    <property type="entry name" value="INTEGRASE"/>
    <property type="match status" value="1"/>
</dbReference>
<keyword evidence="9" id="KW-0863">Zinc-finger</keyword>
<dbReference type="InterPro" id="IPR002156">
    <property type="entry name" value="RNaseH_domain"/>
</dbReference>
<dbReference type="GO" id="GO:0004523">
    <property type="term" value="F:RNA-DNA hybrid ribonuclease activity"/>
    <property type="evidence" value="ECO:0007669"/>
    <property type="project" value="InterPro"/>
</dbReference>
<feature type="domain" description="Integrase catalytic" evidence="12">
    <location>
        <begin position="154"/>
        <end position="251"/>
    </location>
</feature>
<dbReference type="Proteomes" id="UP000562415">
    <property type="component" value="Unassembled WGS sequence"/>
</dbReference>
<keyword evidence="9" id="KW-0862">Zinc</keyword>
<evidence type="ECO:0000256" key="3">
    <source>
        <dbReference type="ARBA" id="ARBA00022695"/>
    </source>
</evidence>
<comment type="caution">
    <text evidence="13">The sequence shown here is derived from an EMBL/GenBank/DDBJ whole genome shotgun (WGS) entry which is preliminary data.</text>
</comment>
<dbReference type="Pfam" id="PF02022">
    <property type="entry name" value="Integrase_Zn"/>
    <property type="match status" value="1"/>
</dbReference>
<evidence type="ECO:0000313" key="13">
    <source>
        <dbReference type="EMBL" id="NWS47428.1"/>
    </source>
</evidence>
<feature type="domain" description="RNase H type-1" evidence="11">
    <location>
        <begin position="1"/>
        <end position="100"/>
    </location>
</feature>
<dbReference type="PROSITE" id="PS50879">
    <property type="entry name" value="RNASE_H_1"/>
    <property type="match status" value="1"/>
</dbReference>
<accession>A0A7K5FRA9</accession>
<dbReference type="SUPFAM" id="SSF53098">
    <property type="entry name" value="Ribonuclease H-like"/>
    <property type="match status" value="2"/>
</dbReference>
<keyword evidence="14" id="KW-1185">Reference proteome</keyword>
<evidence type="ECO:0000256" key="9">
    <source>
        <dbReference type="PROSITE-ProRule" id="PRU00450"/>
    </source>
</evidence>
<evidence type="ECO:0000313" key="14">
    <source>
        <dbReference type="Proteomes" id="UP000562415"/>
    </source>
</evidence>
<dbReference type="GO" id="GO:0008270">
    <property type="term" value="F:zinc ion binding"/>
    <property type="evidence" value="ECO:0007669"/>
    <property type="project" value="UniProtKB-KW"/>
</dbReference>
<evidence type="ECO:0000256" key="6">
    <source>
        <dbReference type="ARBA" id="ARBA00022759"/>
    </source>
</evidence>
<dbReference type="InterPro" id="IPR001584">
    <property type="entry name" value="Integrase_cat-core"/>
</dbReference>
<dbReference type="InterPro" id="IPR036397">
    <property type="entry name" value="RNaseH_sf"/>
</dbReference>
<keyword evidence="8" id="KW-0695">RNA-directed DNA polymerase</keyword>
<feature type="non-terminal residue" evidence="13">
    <location>
        <position position="1"/>
    </location>
</feature>
<keyword evidence="3" id="KW-0548">Nucleotidyltransferase</keyword>
<keyword evidence="6" id="KW-0255">Endonuclease</keyword>
<evidence type="ECO:0000256" key="7">
    <source>
        <dbReference type="ARBA" id="ARBA00022801"/>
    </source>
</evidence>
<keyword evidence="7" id="KW-0378">Hydrolase</keyword>
<proteinExistence type="predicted"/>
<evidence type="ECO:0000259" key="10">
    <source>
        <dbReference type="PROSITE" id="PS50876"/>
    </source>
</evidence>
<dbReference type="PANTHER" id="PTHR41694:SF3">
    <property type="entry name" value="RNA-DIRECTED DNA POLYMERASE-RELATED"/>
    <property type="match status" value="1"/>
</dbReference>
<keyword evidence="5" id="KW-0479">Metal-binding</keyword>
<dbReference type="InterPro" id="IPR017856">
    <property type="entry name" value="Integrase-like_N"/>
</dbReference>
<keyword evidence="4" id="KW-0540">Nuclease</keyword>
<dbReference type="InterPro" id="IPR012337">
    <property type="entry name" value="RNaseH-like_sf"/>
</dbReference>
<dbReference type="EMBL" id="VYZH01003801">
    <property type="protein sequence ID" value="NWS47428.1"/>
    <property type="molecule type" value="Genomic_DNA"/>
</dbReference>
<dbReference type="SUPFAM" id="SSF46919">
    <property type="entry name" value="N-terminal Zn binding domain of HIV integrase"/>
    <property type="match status" value="1"/>
</dbReference>
<dbReference type="Pfam" id="PF00665">
    <property type="entry name" value="rve"/>
    <property type="match status" value="1"/>
</dbReference>
<dbReference type="GO" id="GO:0035613">
    <property type="term" value="F:RNA stem-loop binding"/>
    <property type="evidence" value="ECO:0007669"/>
    <property type="project" value="TreeGrafter"/>
</dbReference>
<keyword evidence="2" id="KW-0808">Transferase</keyword>
<dbReference type="PROSITE" id="PS50876">
    <property type="entry name" value="ZF_INTEGRASE"/>
    <property type="match status" value="1"/>
</dbReference>
<reference evidence="13 14" key="1">
    <citation type="submission" date="2019-09" db="EMBL/GenBank/DDBJ databases">
        <title>Bird 10,000 Genomes (B10K) Project - Family phase.</title>
        <authorList>
            <person name="Zhang G."/>
        </authorList>
    </citation>
    <scope>NUCLEOTIDE SEQUENCE [LARGE SCALE GENOMIC DNA]</scope>
    <source>
        <strain evidence="13">B10K-DU-017-47</strain>
    </source>
</reference>
<protein>
    <recommendedName>
        <fullName evidence="1">RNA-directed DNA polymerase</fullName>
        <ecNumber evidence="1">2.7.7.49</ecNumber>
    </recommendedName>
</protein>
<dbReference type="PANTHER" id="PTHR41694">
    <property type="entry name" value="ENDOGENOUS RETROVIRUS GROUP K MEMBER POL PROTEIN"/>
    <property type="match status" value="1"/>
</dbReference>
<sequence length="251" mass="28431">GSPQVVKLHATVHVFEKWDEPLNIITDSQYVEGVVQHLEGAWLKSTDHEDLYLLFRRLQHLISNRKLPYYIPHIRSHTQLPGPIAKGSALADKLAAPRINAPLPDALQQALLSHTFYHQSAKSLQRMFHIPLDSERQLIKMCPDCQSIAPLHPAGVNPRGLRALQLWQTDVTHVPEFGRYKYKYIYVLDTFSKAVWASPLTGETSKHTISHWMAAFATLGVPSEIKTDNGPCYTSQKTATFLVKWGVRHIT</sequence>
<dbReference type="Gene3D" id="3.30.420.10">
    <property type="entry name" value="Ribonuclease H-like superfamily/Ribonuclease H"/>
    <property type="match status" value="2"/>
</dbReference>
<evidence type="ECO:0000256" key="5">
    <source>
        <dbReference type="ARBA" id="ARBA00022723"/>
    </source>
</evidence>
<dbReference type="GO" id="GO:0015074">
    <property type="term" value="P:DNA integration"/>
    <property type="evidence" value="ECO:0007669"/>
    <property type="project" value="InterPro"/>
</dbReference>
<evidence type="ECO:0000256" key="2">
    <source>
        <dbReference type="ARBA" id="ARBA00022679"/>
    </source>
</evidence>
<dbReference type="Gene3D" id="1.10.10.200">
    <property type="match status" value="1"/>
</dbReference>